<keyword evidence="1" id="KW-1133">Transmembrane helix</keyword>
<dbReference type="EMBL" id="BAABME010003279">
    <property type="protein sequence ID" value="GAA0158183.1"/>
    <property type="molecule type" value="Genomic_DNA"/>
</dbReference>
<sequence length="95" mass="11191">MVVKEYDILPRLVSSQLFLVFSNDIDVLFLFGGFLYAMLVWPNDVLITAKIKAIMYLLCFRMRFMVLIPRLKLQLRLLNLEEILMHPLSPLKVTF</sequence>
<organism evidence="2 3">
    <name type="scientific">Lithospermum erythrorhizon</name>
    <name type="common">Purple gromwell</name>
    <name type="synonym">Lithospermum officinale var. erythrorhizon</name>
    <dbReference type="NCBI Taxonomy" id="34254"/>
    <lineage>
        <taxon>Eukaryota</taxon>
        <taxon>Viridiplantae</taxon>
        <taxon>Streptophyta</taxon>
        <taxon>Embryophyta</taxon>
        <taxon>Tracheophyta</taxon>
        <taxon>Spermatophyta</taxon>
        <taxon>Magnoliopsida</taxon>
        <taxon>eudicotyledons</taxon>
        <taxon>Gunneridae</taxon>
        <taxon>Pentapetalae</taxon>
        <taxon>asterids</taxon>
        <taxon>lamiids</taxon>
        <taxon>Boraginales</taxon>
        <taxon>Boraginaceae</taxon>
        <taxon>Boraginoideae</taxon>
        <taxon>Lithospermeae</taxon>
        <taxon>Lithospermum</taxon>
    </lineage>
</organism>
<proteinExistence type="predicted"/>
<keyword evidence="1" id="KW-0472">Membrane</keyword>
<protein>
    <submittedName>
        <fullName evidence="2">Uncharacterized protein</fullName>
    </submittedName>
</protein>
<dbReference type="AlphaFoldDB" id="A0AAV3Q3R5"/>
<reference evidence="2 3" key="1">
    <citation type="submission" date="2024-01" db="EMBL/GenBank/DDBJ databases">
        <title>The complete chloroplast genome sequence of Lithospermum erythrorhizon: insights into the phylogenetic relationship among Boraginaceae species and the maternal lineages of purple gromwells.</title>
        <authorList>
            <person name="Okada T."/>
            <person name="Watanabe K."/>
        </authorList>
    </citation>
    <scope>NUCLEOTIDE SEQUENCE [LARGE SCALE GENOMIC DNA]</scope>
</reference>
<comment type="caution">
    <text evidence="2">The sequence shown here is derived from an EMBL/GenBank/DDBJ whole genome shotgun (WGS) entry which is preliminary data.</text>
</comment>
<keyword evidence="3" id="KW-1185">Reference proteome</keyword>
<feature type="transmembrane region" description="Helical" evidence="1">
    <location>
        <begin position="20"/>
        <end position="41"/>
    </location>
</feature>
<evidence type="ECO:0000313" key="2">
    <source>
        <dbReference type="EMBL" id="GAA0158183.1"/>
    </source>
</evidence>
<accession>A0AAV3Q3R5</accession>
<evidence type="ECO:0000256" key="1">
    <source>
        <dbReference type="SAM" id="Phobius"/>
    </source>
</evidence>
<name>A0AAV3Q3R5_LITER</name>
<gene>
    <name evidence="2" type="ORF">LIER_15277</name>
</gene>
<dbReference type="Proteomes" id="UP001454036">
    <property type="component" value="Unassembled WGS sequence"/>
</dbReference>
<keyword evidence="1" id="KW-0812">Transmembrane</keyword>
<evidence type="ECO:0000313" key="3">
    <source>
        <dbReference type="Proteomes" id="UP001454036"/>
    </source>
</evidence>